<accession>A0A844H8P9</accession>
<dbReference type="GO" id="GO:0003995">
    <property type="term" value="F:acyl-CoA dehydrogenase activity"/>
    <property type="evidence" value="ECO:0007669"/>
    <property type="project" value="TreeGrafter"/>
</dbReference>
<evidence type="ECO:0000313" key="7">
    <source>
        <dbReference type="EMBL" id="MTH36234.1"/>
    </source>
</evidence>
<dbReference type="InterPro" id="IPR009100">
    <property type="entry name" value="AcylCoA_DH/oxidase_NM_dom_sf"/>
</dbReference>
<feature type="domain" description="Acyl-CoA dehydrogenase/oxidase N-terminal" evidence="5">
    <location>
        <begin position="21"/>
        <end position="87"/>
    </location>
</feature>
<dbReference type="GO" id="GO:0050660">
    <property type="term" value="F:flavin adenine dinucleotide binding"/>
    <property type="evidence" value="ECO:0007669"/>
    <property type="project" value="InterPro"/>
</dbReference>
<evidence type="ECO:0000259" key="4">
    <source>
        <dbReference type="Pfam" id="PF02770"/>
    </source>
</evidence>
<dbReference type="InterPro" id="IPR013107">
    <property type="entry name" value="Acyl-CoA_DH_C"/>
</dbReference>
<evidence type="ECO:0000256" key="2">
    <source>
        <dbReference type="ARBA" id="ARBA00023002"/>
    </source>
</evidence>
<keyword evidence="1" id="KW-0285">Flavoprotein</keyword>
<protein>
    <submittedName>
        <fullName evidence="7">Acyl-CoA dehydrogenase</fullName>
    </submittedName>
</protein>
<dbReference type="Pfam" id="PF02771">
    <property type="entry name" value="Acyl-CoA_dh_N"/>
    <property type="match status" value="1"/>
</dbReference>
<dbReference type="InterPro" id="IPR036250">
    <property type="entry name" value="AcylCo_DH-like_C"/>
</dbReference>
<dbReference type="InterPro" id="IPR046373">
    <property type="entry name" value="Acyl-CoA_Oxase/DH_mid-dom_sf"/>
</dbReference>
<sequence length="406" mass="43359">MKATAQVPNDTPLVPSATLARIAAAAAASDRAGAFPWEGIAALHDAGLLLATVGTRYGGPGGDLVTAARIIAEVGRADPSVALIASMTLFSHLNQAETQVWPEAYYRQILTSAPQRPLLLNAARVEPELGSPARGGLPQTVARRTAEGWRITGTKRFVTGSQGLSHFLVWASTDETPARVGTFIVEADTPGIRIIENWDSLGMRATSSHDVAFEDVLVPAERVINIAEAGQAQQDNRGHALMTLALTALYLGVAEAARDAFARFVHDRVPANLGRPIAETERIQTVAGEIDLLVSSARVFLFDALTRHQDDAEHLIRTRLIVGRQLYEAVGLAVRSLGNPGLGAELGLERHFRDIQAVLVHAPQPDTLLTLLGRSALARFRAGRTDAGAGSDALPEPRPEPLRRAV</sequence>
<dbReference type="PANTHER" id="PTHR43884">
    <property type="entry name" value="ACYL-COA DEHYDROGENASE"/>
    <property type="match status" value="1"/>
</dbReference>
<dbReference type="Gene3D" id="1.10.540.10">
    <property type="entry name" value="Acyl-CoA dehydrogenase/oxidase, N-terminal domain"/>
    <property type="match status" value="1"/>
</dbReference>
<dbReference type="RefSeq" id="WP_155065755.1">
    <property type="nucleotide sequence ID" value="NZ_WMIF01000032.1"/>
</dbReference>
<reference evidence="7 8" key="1">
    <citation type="submission" date="2019-11" db="EMBL/GenBank/DDBJ databases">
        <authorList>
            <person name="Dong K."/>
        </authorList>
    </citation>
    <scope>NUCLEOTIDE SEQUENCE [LARGE SCALE GENOMIC DNA]</scope>
    <source>
        <strain evidence="7 8">JCM 17370</strain>
    </source>
</reference>
<dbReference type="SUPFAM" id="SSF56645">
    <property type="entry name" value="Acyl-CoA dehydrogenase NM domain-like"/>
    <property type="match status" value="1"/>
</dbReference>
<dbReference type="InterPro" id="IPR037069">
    <property type="entry name" value="AcylCoA_DH/ox_N_sf"/>
</dbReference>
<dbReference type="Pfam" id="PF08028">
    <property type="entry name" value="Acyl-CoA_dh_2"/>
    <property type="match status" value="1"/>
</dbReference>
<evidence type="ECO:0000256" key="1">
    <source>
        <dbReference type="ARBA" id="ARBA00022630"/>
    </source>
</evidence>
<gene>
    <name evidence="7" type="ORF">GL279_16680</name>
</gene>
<dbReference type="PIRSF" id="PIRSF016578">
    <property type="entry name" value="HsaA"/>
    <property type="match status" value="1"/>
</dbReference>
<dbReference type="Gene3D" id="2.40.110.10">
    <property type="entry name" value="Butyryl-CoA Dehydrogenase, subunit A, domain 2"/>
    <property type="match status" value="1"/>
</dbReference>
<name>A0A844H8P9_9RHOB</name>
<feature type="domain" description="Acyl-CoA dehydrogenase C-terminal" evidence="6">
    <location>
        <begin position="246"/>
        <end position="362"/>
    </location>
</feature>
<feature type="domain" description="Acyl-CoA oxidase/dehydrogenase middle" evidence="4">
    <location>
        <begin position="126"/>
        <end position="216"/>
    </location>
</feature>
<dbReference type="SUPFAM" id="SSF47203">
    <property type="entry name" value="Acyl-CoA dehydrogenase C-terminal domain-like"/>
    <property type="match status" value="1"/>
</dbReference>
<dbReference type="Proteomes" id="UP000442533">
    <property type="component" value="Unassembled WGS sequence"/>
</dbReference>
<evidence type="ECO:0000259" key="5">
    <source>
        <dbReference type="Pfam" id="PF02771"/>
    </source>
</evidence>
<dbReference type="PANTHER" id="PTHR43884:SF25">
    <property type="entry name" value="ACYL-COA DEHYDROGENASE YDBM-RELATED"/>
    <property type="match status" value="1"/>
</dbReference>
<dbReference type="CDD" id="cd00567">
    <property type="entry name" value="ACAD"/>
    <property type="match status" value="1"/>
</dbReference>
<dbReference type="EMBL" id="WMIF01000032">
    <property type="protein sequence ID" value="MTH36234.1"/>
    <property type="molecule type" value="Genomic_DNA"/>
</dbReference>
<feature type="compositionally biased region" description="Basic and acidic residues" evidence="3">
    <location>
        <begin position="395"/>
        <end position="406"/>
    </location>
</feature>
<dbReference type="Gene3D" id="1.20.140.10">
    <property type="entry name" value="Butyryl-CoA Dehydrogenase, subunit A, domain 3"/>
    <property type="match status" value="1"/>
</dbReference>
<evidence type="ECO:0000259" key="6">
    <source>
        <dbReference type="Pfam" id="PF08028"/>
    </source>
</evidence>
<comment type="caution">
    <text evidence="7">The sequence shown here is derived from an EMBL/GenBank/DDBJ whole genome shotgun (WGS) entry which is preliminary data.</text>
</comment>
<keyword evidence="2" id="KW-0560">Oxidoreductase</keyword>
<keyword evidence="8" id="KW-1185">Reference proteome</keyword>
<evidence type="ECO:0000313" key="8">
    <source>
        <dbReference type="Proteomes" id="UP000442533"/>
    </source>
</evidence>
<evidence type="ECO:0000256" key="3">
    <source>
        <dbReference type="SAM" id="MobiDB-lite"/>
    </source>
</evidence>
<dbReference type="AlphaFoldDB" id="A0A844H8P9"/>
<dbReference type="InterPro" id="IPR006091">
    <property type="entry name" value="Acyl-CoA_Oxase/DH_mid-dom"/>
</dbReference>
<feature type="region of interest" description="Disordered" evidence="3">
    <location>
        <begin position="386"/>
        <end position="406"/>
    </location>
</feature>
<organism evidence="7 8">
    <name type="scientific">Paracoccus limosus</name>
    <dbReference type="NCBI Taxonomy" id="913252"/>
    <lineage>
        <taxon>Bacteria</taxon>
        <taxon>Pseudomonadati</taxon>
        <taxon>Pseudomonadota</taxon>
        <taxon>Alphaproteobacteria</taxon>
        <taxon>Rhodobacterales</taxon>
        <taxon>Paracoccaceae</taxon>
        <taxon>Paracoccus</taxon>
    </lineage>
</organism>
<proteinExistence type="predicted"/>
<dbReference type="Pfam" id="PF02770">
    <property type="entry name" value="Acyl-CoA_dh_M"/>
    <property type="match status" value="1"/>
</dbReference>
<dbReference type="OrthoDB" id="7316074at2"/>
<dbReference type="InterPro" id="IPR013786">
    <property type="entry name" value="AcylCoA_DH/ox_N"/>
</dbReference>